<evidence type="ECO:0000313" key="1">
    <source>
        <dbReference type="EMBL" id="PLW83044.1"/>
    </source>
</evidence>
<organism evidence="1 2">
    <name type="scientific">Kineobactrum sediminis</name>
    <dbReference type="NCBI Taxonomy" id="1905677"/>
    <lineage>
        <taxon>Bacteria</taxon>
        <taxon>Pseudomonadati</taxon>
        <taxon>Pseudomonadota</taxon>
        <taxon>Gammaproteobacteria</taxon>
        <taxon>Cellvibrionales</taxon>
        <taxon>Halieaceae</taxon>
        <taxon>Kineobactrum</taxon>
    </lineage>
</organism>
<dbReference type="OrthoDB" id="6382779at2"/>
<gene>
    <name evidence="1" type="ORF">CWI75_06360</name>
</gene>
<evidence type="ECO:0008006" key="3">
    <source>
        <dbReference type="Google" id="ProtNLM"/>
    </source>
</evidence>
<sequence length="406" mass="43950">MRTPLPAILVLLLSLLPAPLRADEYQLRYLATVEPDTGMANVEVRLRGERLPSKLVLQLDPERHLGPHSETGLTLEGDKAIWSPEGPNASLHYQFVINEQKASGRYDSLITGDWAILRSDKLIPPIATTVAADLEAVASLEFTLPQTWSSAAPYPDIAGAAHHYRIIDPGRRLPRPKGWLILGDISSRQDSIAGVSVRVAAPAGPGNRLQDTLAFLAWTLPEVKSIFPDFPERLLVVTAGDPMWRGGLSGTRSLFMHAERPLISGNRTSSLIHELIHVASGISGGKNADWIVEGLAEYYASNILWRSGAVSDHRYREALAWKKGWAREAETLFVSRSSGPVTARAAIVMQRLDAALGKATAGKAGIDDIARQLATKGGKVSLDQLRCIVHTLAGTDVDLDAIIAGT</sequence>
<dbReference type="RefSeq" id="WP_101520644.1">
    <property type="nucleotide sequence ID" value="NZ_PKLZ01000003.1"/>
</dbReference>
<dbReference type="AlphaFoldDB" id="A0A2N5Y3S1"/>
<protein>
    <recommendedName>
        <fullName evidence="3">Peptidase M61 catalytic domain-containing protein</fullName>
    </recommendedName>
</protein>
<name>A0A2N5Y3S1_9GAMM</name>
<dbReference type="EMBL" id="PKLZ01000003">
    <property type="protein sequence ID" value="PLW83044.1"/>
    <property type="molecule type" value="Genomic_DNA"/>
</dbReference>
<keyword evidence="2" id="KW-1185">Reference proteome</keyword>
<dbReference type="Proteomes" id="UP000234845">
    <property type="component" value="Unassembled WGS sequence"/>
</dbReference>
<evidence type="ECO:0000313" key="2">
    <source>
        <dbReference type="Proteomes" id="UP000234845"/>
    </source>
</evidence>
<reference evidence="2" key="1">
    <citation type="submission" date="2017-11" db="EMBL/GenBank/DDBJ databases">
        <title>The draft genome sequence of Chromatocurvus sp. F02.</title>
        <authorList>
            <person name="Du Z.-J."/>
            <person name="Chang Y.-Q."/>
        </authorList>
    </citation>
    <scope>NUCLEOTIDE SEQUENCE [LARGE SCALE GENOMIC DNA]</scope>
    <source>
        <strain evidence="2">F02</strain>
    </source>
</reference>
<proteinExistence type="predicted"/>
<comment type="caution">
    <text evidence="1">The sequence shown here is derived from an EMBL/GenBank/DDBJ whole genome shotgun (WGS) entry which is preliminary data.</text>
</comment>
<accession>A0A2N5Y3S1</accession>